<dbReference type="WBParaSite" id="TREG1_113580.1">
    <property type="protein sequence ID" value="TREG1_113580.1"/>
    <property type="gene ID" value="TREG1_113580"/>
</dbReference>
<evidence type="ECO:0000313" key="4">
    <source>
        <dbReference type="WBParaSite" id="TREG1_113580.1"/>
    </source>
</evidence>
<keyword evidence="1" id="KW-0812">Transmembrane</keyword>
<reference evidence="4" key="2">
    <citation type="submission" date="2023-11" db="UniProtKB">
        <authorList>
            <consortium name="WormBaseParasite"/>
        </authorList>
    </citation>
    <scope>IDENTIFICATION</scope>
</reference>
<accession>A0AA85IWT3</accession>
<sequence length="356" mass="38450">MKSIEVILIHTIITFQLLIINVKTDSTLSSGTTKGVTQGNTDITHKSSITSSTGRIETSVTTTMTSYKQVSTDSKTGSQPVSTQALLTSMKINTVSDVASSTLSITITSTEATEATTVTPKLNTSAVFVGRVSTVFEVKAIMYSFVTQSYLSWSDNYIDTKSSAYSELSRSYCGLILDSLIAGNSRIFQGSTCTSVIFKRFSVNLRSKRQVDSVVSDGVQASGSIESKTLSASQLDQSQFSEVLITGYKQLNLSSGYILNGIESTRISPTITCEQTQSLCGQHASCRNTNIGVTCSCDPMWKDSNPNDPGKECTMHPGTIALIVFAAILLLLAVATIIYFVLRTESVKKLRVKRTM</sequence>
<dbReference type="Proteomes" id="UP000050795">
    <property type="component" value="Unassembled WGS sequence"/>
</dbReference>
<evidence type="ECO:0000256" key="1">
    <source>
        <dbReference type="SAM" id="Phobius"/>
    </source>
</evidence>
<evidence type="ECO:0000313" key="3">
    <source>
        <dbReference type="Proteomes" id="UP000050795"/>
    </source>
</evidence>
<name>A0AA85IWT3_TRIRE</name>
<dbReference type="AlphaFoldDB" id="A0AA85IWT3"/>
<protein>
    <recommendedName>
        <fullName evidence="5">EGF-like domain-containing protein</fullName>
    </recommendedName>
</protein>
<organism evidence="3 4">
    <name type="scientific">Trichobilharzia regenti</name>
    <name type="common">Nasal bird schistosome</name>
    <dbReference type="NCBI Taxonomy" id="157069"/>
    <lineage>
        <taxon>Eukaryota</taxon>
        <taxon>Metazoa</taxon>
        <taxon>Spiralia</taxon>
        <taxon>Lophotrochozoa</taxon>
        <taxon>Platyhelminthes</taxon>
        <taxon>Trematoda</taxon>
        <taxon>Digenea</taxon>
        <taxon>Strigeidida</taxon>
        <taxon>Schistosomatoidea</taxon>
        <taxon>Schistosomatidae</taxon>
        <taxon>Trichobilharzia</taxon>
    </lineage>
</organism>
<feature type="transmembrane region" description="Helical" evidence="1">
    <location>
        <begin position="320"/>
        <end position="342"/>
    </location>
</feature>
<feature type="signal peptide" evidence="2">
    <location>
        <begin position="1"/>
        <end position="24"/>
    </location>
</feature>
<feature type="chain" id="PRO_5041741855" description="EGF-like domain-containing protein" evidence="2">
    <location>
        <begin position="25"/>
        <end position="356"/>
    </location>
</feature>
<proteinExistence type="predicted"/>
<keyword evidence="3" id="KW-1185">Reference proteome</keyword>
<evidence type="ECO:0008006" key="5">
    <source>
        <dbReference type="Google" id="ProtNLM"/>
    </source>
</evidence>
<keyword evidence="1" id="KW-1133">Transmembrane helix</keyword>
<evidence type="ECO:0000256" key="2">
    <source>
        <dbReference type="SAM" id="SignalP"/>
    </source>
</evidence>
<keyword evidence="1" id="KW-0472">Membrane</keyword>
<keyword evidence="2" id="KW-0732">Signal</keyword>
<reference evidence="3" key="1">
    <citation type="submission" date="2022-06" db="EMBL/GenBank/DDBJ databases">
        <authorList>
            <person name="Berger JAMES D."/>
            <person name="Berger JAMES D."/>
        </authorList>
    </citation>
    <scope>NUCLEOTIDE SEQUENCE [LARGE SCALE GENOMIC DNA]</scope>
</reference>